<reference evidence="1 2" key="2">
    <citation type="journal article" date="2022" name="Mol. Ecol. Resour.">
        <title>The genomes of chicory, endive, great burdock and yacon provide insights into Asteraceae paleo-polyploidization history and plant inulin production.</title>
        <authorList>
            <person name="Fan W."/>
            <person name="Wang S."/>
            <person name="Wang H."/>
            <person name="Wang A."/>
            <person name="Jiang F."/>
            <person name="Liu H."/>
            <person name="Zhao H."/>
            <person name="Xu D."/>
            <person name="Zhang Y."/>
        </authorList>
    </citation>
    <scope>NUCLEOTIDE SEQUENCE [LARGE SCALE GENOMIC DNA]</scope>
    <source>
        <strain evidence="2">cv. Niubang</strain>
    </source>
</reference>
<keyword evidence="2" id="KW-1185">Reference proteome</keyword>
<accession>A0ACB9DNW6</accession>
<comment type="caution">
    <text evidence="1">The sequence shown here is derived from an EMBL/GenBank/DDBJ whole genome shotgun (WGS) entry which is preliminary data.</text>
</comment>
<dbReference type="EMBL" id="CM042049">
    <property type="protein sequence ID" value="KAI3747911.1"/>
    <property type="molecule type" value="Genomic_DNA"/>
</dbReference>
<name>A0ACB9DNW6_ARCLA</name>
<dbReference type="Proteomes" id="UP001055879">
    <property type="component" value="Linkage Group LG03"/>
</dbReference>
<evidence type="ECO:0000313" key="2">
    <source>
        <dbReference type="Proteomes" id="UP001055879"/>
    </source>
</evidence>
<protein>
    <submittedName>
        <fullName evidence="1">Uncharacterized protein</fullName>
    </submittedName>
</protein>
<proteinExistence type="predicted"/>
<evidence type="ECO:0000313" key="1">
    <source>
        <dbReference type="EMBL" id="KAI3747911.1"/>
    </source>
</evidence>
<reference evidence="2" key="1">
    <citation type="journal article" date="2022" name="Mol. Ecol. Resour.">
        <title>The genomes of chicory, endive, great burdock and yacon provide insights into Asteraceae palaeo-polyploidization history and plant inulin production.</title>
        <authorList>
            <person name="Fan W."/>
            <person name="Wang S."/>
            <person name="Wang H."/>
            <person name="Wang A."/>
            <person name="Jiang F."/>
            <person name="Liu H."/>
            <person name="Zhao H."/>
            <person name="Xu D."/>
            <person name="Zhang Y."/>
        </authorList>
    </citation>
    <scope>NUCLEOTIDE SEQUENCE [LARGE SCALE GENOMIC DNA]</scope>
    <source>
        <strain evidence="2">cv. Niubang</strain>
    </source>
</reference>
<gene>
    <name evidence="1" type="ORF">L6452_10643</name>
</gene>
<sequence>MKSSIEEEEYDDESEECKIPNPLKNSKIQNPNSKVVESSSKQEHESESEEETFTHVETSVENLKTLNPNRVRSSISMLILNRLHPNSLSRFAIAASFISAVVAASYIVFLNDDEFKERQQTKKPGFGDFAVMAIEIWM</sequence>
<organism evidence="1 2">
    <name type="scientific">Arctium lappa</name>
    <name type="common">Greater burdock</name>
    <name type="synonym">Lappa major</name>
    <dbReference type="NCBI Taxonomy" id="4217"/>
    <lineage>
        <taxon>Eukaryota</taxon>
        <taxon>Viridiplantae</taxon>
        <taxon>Streptophyta</taxon>
        <taxon>Embryophyta</taxon>
        <taxon>Tracheophyta</taxon>
        <taxon>Spermatophyta</taxon>
        <taxon>Magnoliopsida</taxon>
        <taxon>eudicotyledons</taxon>
        <taxon>Gunneridae</taxon>
        <taxon>Pentapetalae</taxon>
        <taxon>asterids</taxon>
        <taxon>campanulids</taxon>
        <taxon>Asterales</taxon>
        <taxon>Asteraceae</taxon>
        <taxon>Carduoideae</taxon>
        <taxon>Cardueae</taxon>
        <taxon>Arctiinae</taxon>
        <taxon>Arctium</taxon>
    </lineage>
</organism>